<accession>A0A6I4M0F3</accession>
<proteinExistence type="predicted"/>
<name>A0A6I4M0F3_9ACTN</name>
<organism evidence="2 3">
    <name type="scientific">Actinomadura physcomitrii</name>
    <dbReference type="NCBI Taxonomy" id="2650748"/>
    <lineage>
        <taxon>Bacteria</taxon>
        <taxon>Bacillati</taxon>
        <taxon>Actinomycetota</taxon>
        <taxon>Actinomycetes</taxon>
        <taxon>Streptosporangiales</taxon>
        <taxon>Thermomonosporaceae</taxon>
        <taxon>Actinomadura</taxon>
    </lineage>
</organism>
<dbReference type="Proteomes" id="UP000462055">
    <property type="component" value="Unassembled WGS sequence"/>
</dbReference>
<evidence type="ECO:0000256" key="1">
    <source>
        <dbReference type="SAM" id="Phobius"/>
    </source>
</evidence>
<keyword evidence="1" id="KW-1133">Transmembrane helix</keyword>
<dbReference type="EMBL" id="WBMS02000002">
    <property type="protein sequence ID" value="MVZ99222.1"/>
    <property type="molecule type" value="Genomic_DNA"/>
</dbReference>
<feature type="transmembrane region" description="Helical" evidence="1">
    <location>
        <begin position="39"/>
        <end position="58"/>
    </location>
</feature>
<dbReference type="RefSeq" id="WP_151590822.1">
    <property type="nucleotide sequence ID" value="NZ_WBMS02000002.1"/>
</dbReference>
<dbReference type="AlphaFoldDB" id="A0A6I4M0F3"/>
<gene>
    <name evidence="2" type="ORF">F8568_002230</name>
</gene>
<evidence type="ECO:0000313" key="2">
    <source>
        <dbReference type="EMBL" id="MVZ99222.1"/>
    </source>
</evidence>
<keyword evidence="1" id="KW-0472">Membrane</keyword>
<comment type="caution">
    <text evidence="2">The sequence shown here is derived from an EMBL/GenBank/DDBJ whole genome shotgun (WGS) entry which is preliminary data.</text>
</comment>
<keyword evidence="3" id="KW-1185">Reference proteome</keyword>
<keyword evidence="1" id="KW-0812">Transmembrane</keyword>
<sequence length="209" mass="21517">MSPRPRQPVLRTARAVVFATVCVTLATLGHDLASHDPAPGWAVLAGFGAVLAVTLALAGHERSLPTIMGGLLGGQFALHTLFASAAEGMRHCDTAATAATAGHAAAGPAPAMHGSGTSMTLAHVAAAVLAAWWLRRGERAAWSLARRLASAADRPIRLLLALLLIEPAGRPVRTPVVPVAAGALATGRALRHQVVRRGPPPRSRALALR</sequence>
<protein>
    <submittedName>
        <fullName evidence="2">Uncharacterized protein</fullName>
    </submittedName>
</protein>
<reference evidence="2" key="1">
    <citation type="submission" date="2019-12" db="EMBL/GenBank/DDBJ databases">
        <title>Actinomadura physcomitrii sp. nov., a novel actinomycete isolated from moss [Physcomitrium sphaericum (Ludw) Fuernr].</title>
        <authorList>
            <person name="Zhuang X."/>
        </authorList>
    </citation>
    <scope>NUCLEOTIDE SEQUENCE [LARGE SCALE GENOMIC DNA]</scope>
    <source>
        <strain evidence="2">LD22</strain>
    </source>
</reference>
<evidence type="ECO:0000313" key="3">
    <source>
        <dbReference type="Proteomes" id="UP000462055"/>
    </source>
</evidence>